<dbReference type="EMBL" id="JBCFQL010000027">
    <property type="protein sequence ID" value="MFA9192750.1"/>
    <property type="molecule type" value="Genomic_DNA"/>
</dbReference>
<sequence>NVDNTSDANKPVSTATQSALDAKVDKVDGERLINASEITKLSNQSGTNTGDQDLSSFATTTALDLKANIDSPTFTGTVNGITATMVGLPNVDNTSDANKPVSTATQTALDTKVDKVDGERLINASEITKLSNQSGTNTGDQDISGIAVNTSKIGDLTSLTTTTNSNLVAAVNEIQAEKANLDSPTLTGTPLAPTATEGTNTTQIATTEFVNSAASSSKFVDLTTVQTISGLKTFSSDLIANELTIGRGTGDLIYNTALGYQSLKSNEGESNTAIGYQTLRSNLGGGNNTAIGYNSLGSNISGGGNTASGNNSLGFNTSGGGNTASGNNSLAQNTTGKYNSAFGAQSMENTINGENNTAIGVAAIDANTTGSNNAVLGAFAGRETASSNPNTIINNSVLIGFETKPNDNNEENQIVIGYRAIGNGSNTIQLGNTAITDVKTSGAITAAGYKTPSGTSSQYLMADGSFSSAVSTGNIEDGAVTLAKIADAAVTSDKIAAETIVNANISTTAAIAYSKLNLENSIVSSDLASSSVTSAKIADA</sequence>
<dbReference type="Proteomes" id="UP001574169">
    <property type="component" value="Unassembled WGS sequence"/>
</dbReference>
<accession>A0ABV4TFJ2</accession>
<reference evidence="2 3" key="1">
    <citation type="submission" date="2024-04" db="EMBL/GenBank/DDBJ databases">
        <title>New Clade of Flavobacterium.</title>
        <authorList>
            <person name="Matos L."/>
            <person name="Proenca D.N."/>
            <person name="Fransisco R.M."/>
            <person name="Chung A.P."/>
            <person name="Maccario L."/>
            <person name="Sorensen S.J."/>
            <person name="Morais P.V."/>
        </authorList>
    </citation>
    <scope>NUCLEOTIDE SEQUENCE [LARGE SCALE GENOMIC DNA]</scope>
    <source>
        <strain evidence="2 3">FZUC8N2.13</strain>
    </source>
</reference>
<evidence type="ECO:0000256" key="1">
    <source>
        <dbReference type="SAM" id="MobiDB-lite"/>
    </source>
</evidence>
<evidence type="ECO:0000313" key="2">
    <source>
        <dbReference type="EMBL" id="MFA9192750.1"/>
    </source>
</evidence>
<feature type="non-terminal residue" evidence="2">
    <location>
        <position position="1"/>
    </location>
</feature>
<keyword evidence="3" id="KW-1185">Reference proteome</keyword>
<feature type="non-terminal residue" evidence="2">
    <location>
        <position position="540"/>
    </location>
</feature>
<protein>
    <recommendedName>
        <fullName evidence="4">Head domain of trimeric autotransporter adhesin</fullName>
    </recommendedName>
</protein>
<organism evidence="2 3">
    <name type="scientific">Flavobacterium zubiriense</name>
    <dbReference type="NCBI Taxonomy" id="3138075"/>
    <lineage>
        <taxon>Bacteria</taxon>
        <taxon>Pseudomonadati</taxon>
        <taxon>Bacteroidota</taxon>
        <taxon>Flavobacteriia</taxon>
        <taxon>Flavobacteriales</taxon>
        <taxon>Flavobacteriaceae</taxon>
        <taxon>Flavobacterium</taxon>
    </lineage>
</organism>
<comment type="caution">
    <text evidence="2">The sequence shown here is derived from an EMBL/GenBank/DDBJ whole genome shotgun (WGS) entry which is preliminary data.</text>
</comment>
<feature type="compositionally biased region" description="Polar residues" evidence="1">
    <location>
        <begin position="1"/>
        <end position="19"/>
    </location>
</feature>
<evidence type="ECO:0008006" key="4">
    <source>
        <dbReference type="Google" id="ProtNLM"/>
    </source>
</evidence>
<name>A0ABV4TFJ2_9FLAO</name>
<evidence type="ECO:0000313" key="3">
    <source>
        <dbReference type="Proteomes" id="UP001574169"/>
    </source>
</evidence>
<gene>
    <name evidence="2" type="ORF">AAGV28_15360</name>
</gene>
<proteinExistence type="predicted"/>
<feature type="region of interest" description="Disordered" evidence="1">
    <location>
        <begin position="1"/>
        <end position="21"/>
    </location>
</feature>